<sequence>MKGREDQSKRYRLKALAKVVFYIVVKFRYLWLILLAIVIVALCLHQCRDEWRSGEGLHVSSNKQIDVSPEEIRKIKDIGQWEFLAIRTEELAELDEKALLGDKQLAQIYTGTVRLGIDMKKAPDDWFTAKGDTAVLYLPTVGLLDKNFIDEAQTKAFYEKGTWRAEDKNKLYALAYRKMMARCLTVDNLRAARQQATAQFSQIFFAFGYKYVIINYGSTTQNVK</sequence>
<keyword evidence="1" id="KW-0812">Transmembrane</keyword>
<proteinExistence type="predicted"/>
<dbReference type="RefSeq" id="WP_303762815.1">
    <property type="nucleotide sequence ID" value="NZ_JABZGR010000002.1"/>
</dbReference>
<comment type="caution">
    <text evidence="2">The sequence shown here is derived from an EMBL/GenBank/DDBJ whole genome shotgun (WGS) entry which is preliminary data.</text>
</comment>
<name>A0A929RXQ5_9BACT</name>
<organism evidence="2 3">
    <name type="scientific">Alloprevotella tannerae</name>
    <dbReference type="NCBI Taxonomy" id="76122"/>
    <lineage>
        <taxon>Bacteria</taxon>
        <taxon>Pseudomonadati</taxon>
        <taxon>Bacteroidota</taxon>
        <taxon>Bacteroidia</taxon>
        <taxon>Bacteroidales</taxon>
        <taxon>Prevotellaceae</taxon>
        <taxon>Alloprevotella</taxon>
    </lineage>
</organism>
<evidence type="ECO:0000313" key="3">
    <source>
        <dbReference type="Proteomes" id="UP000704068"/>
    </source>
</evidence>
<keyword evidence="1" id="KW-1133">Transmembrane helix</keyword>
<dbReference type="EMBL" id="JABZGR010000002">
    <property type="protein sequence ID" value="MBF0969712.1"/>
    <property type="molecule type" value="Genomic_DNA"/>
</dbReference>
<accession>A0A929RXQ5</accession>
<feature type="transmembrane region" description="Helical" evidence="1">
    <location>
        <begin position="20"/>
        <end position="42"/>
    </location>
</feature>
<reference evidence="2" key="1">
    <citation type="submission" date="2020-04" db="EMBL/GenBank/DDBJ databases">
        <title>Deep metagenomics examines the oral microbiome during advanced dental caries in children, revealing novel taxa and co-occurrences with host molecules.</title>
        <authorList>
            <person name="Baker J.L."/>
            <person name="Morton J.T."/>
            <person name="Dinis M."/>
            <person name="Alvarez R."/>
            <person name="Tran N.C."/>
            <person name="Knight R."/>
            <person name="Edlund A."/>
        </authorList>
    </citation>
    <scope>NUCLEOTIDE SEQUENCE</scope>
    <source>
        <strain evidence="2">JCVI_34_bin.1</strain>
    </source>
</reference>
<dbReference type="Proteomes" id="UP000704068">
    <property type="component" value="Unassembled WGS sequence"/>
</dbReference>
<gene>
    <name evidence="2" type="ORF">HXK21_01530</name>
</gene>
<dbReference type="AlphaFoldDB" id="A0A929RXQ5"/>
<dbReference type="Pfam" id="PF14014">
    <property type="entry name" value="DUF4230"/>
    <property type="match status" value="1"/>
</dbReference>
<dbReference type="InterPro" id="IPR025324">
    <property type="entry name" value="DUF4230"/>
</dbReference>
<protein>
    <submittedName>
        <fullName evidence="2">DUF4230 domain-containing protein</fullName>
    </submittedName>
</protein>
<keyword evidence="1" id="KW-0472">Membrane</keyword>
<evidence type="ECO:0000256" key="1">
    <source>
        <dbReference type="SAM" id="Phobius"/>
    </source>
</evidence>
<evidence type="ECO:0000313" key="2">
    <source>
        <dbReference type="EMBL" id="MBF0969712.1"/>
    </source>
</evidence>